<evidence type="ECO:0000313" key="2">
    <source>
        <dbReference type="Proteomes" id="UP000527143"/>
    </source>
</evidence>
<dbReference type="EMBL" id="JACIJF010000017">
    <property type="protein sequence ID" value="MBB5712450.1"/>
    <property type="molecule type" value="Genomic_DNA"/>
</dbReference>
<accession>A0A840YS00</accession>
<dbReference type="RefSeq" id="WP_221239556.1">
    <property type="nucleotide sequence ID" value="NZ_JACIJF010000017.1"/>
</dbReference>
<dbReference type="Pfam" id="PF07751">
    <property type="entry name" value="Abi_2"/>
    <property type="match status" value="1"/>
</dbReference>
<dbReference type="InterPro" id="IPR011664">
    <property type="entry name" value="Abi_system_AbiD/AbiF-like"/>
</dbReference>
<evidence type="ECO:0000313" key="1">
    <source>
        <dbReference type="EMBL" id="MBB5712450.1"/>
    </source>
</evidence>
<name>A0A840YS00_9SPHN</name>
<dbReference type="Proteomes" id="UP000527143">
    <property type="component" value="Unassembled WGS sequence"/>
</dbReference>
<comment type="caution">
    <text evidence="1">The sequence shown here is derived from an EMBL/GenBank/DDBJ whole genome shotgun (WGS) entry which is preliminary data.</text>
</comment>
<gene>
    <name evidence="1" type="ORF">FHT02_003709</name>
</gene>
<protein>
    <submittedName>
        <fullName evidence="1">Abortive infection bacteriophage resistance protein</fullName>
    </submittedName>
</protein>
<proteinExistence type="predicted"/>
<sequence>MAIPDKARAEHWLRHVSYYRLSAYWLPFEHPKGNPGQRFLPGTSFDTVTALYDFDRRLRLVVLDAIERIEVAVRGSWAYELAQRFGPHGYLDARLYYHPGKYQENLVRLTKDVANSPETYIDHYRRTYDTPAMPPVWMVAEMMSFGQLSRWYALLGDRALRNAIARPLGLPEAVLVPLLKHLSTIRNSCAHHARLWNRGFLLRMRVPSKPAALLNTLEPPAAHAPAQLYNALVLIVYLLRQVDPTSVWRDELTTLLNQHPTSDLCAMGFPSGWDARPLWR</sequence>
<dbReference type="AlphaFoldDB" id="A0A840YS00"/>
<organism evidence="1 2">
    <name type="scientific">Sphingomonas xinjiangensis</name>
    <dbReference type="NCBI Taxonomy" id="643568"/>
    <lineage>
        <taxon>Bacteria</taxon>
        <taxon>Pseudomonadati</taxon>
        <taxon>Pseudomonadota</taxon>
        <taxon>Alphaproteobacteria</taxon>
        <taxon>Sphingomonadales</taxon>
        <taxon>Sphingomonadaceae</taxon>
        <taxon>Sphingomonas</taxon>
    </lineage>
</organism>
<keyword evidence="2" id="KW-1185">Reference proteome</keyword>
<reference evidence="1 2" key="1">
    <citation type="submission" date="2020-08" db="EMBL/GenBank/DDBJ databases">
        <title>Genomic Encyclopedia of Type Strains, Phase IV (KMG-IV): sequencing the most valuable type-strain genomes for metagenomic binning, comparative biology and taxonomic classification.</title>
        <authorList>
            <person name="Goeker M."/>
        </authorList>
    </citation>
    <scope>NUCLEOTIDE SEQUENCE [LARGE SCALE GENOMIC DNA]</scope>
    <source>
        <strain evidence="1 2">DSM 26736</strain>
    </source>
</reference>